<protein>
    <submittedName>
        <fullName evidence="2">Uncharacterized protein</fullName>
    </submittedName>
</protein>
<evidence type="ECO:0000256" key="1">
    <source>
        <dbReference type="SAM" id="MobiDB-lite"/>
    </source>
</evidence>
<comment type="caution">
    <text evidence="2">The sequence shown here is derived from an EMBL/GenBank/DDBJ whole genome shotgun (WGS) entry which is preliminary data.</text>
</comment>
<sequence>MVQLTAFGTRHGADAPAQFSALSTAQDEAPHGQASARTSKDRDVLEEELEEGLEDSFPASDPVSATVTSIASRKGGL</sequence>
<name>A0A2W5FCQ8_9HYPH</name>
<evidence type="ECO:0000313" key="3">
    <source>
        <dbReference type="Proteomes" id="UP000249769"/>
    </source>
</evidence>
<gene>
    <name evidence="2" type="ORF">DI595_04540</name>
</gene>
<evidence type="ECO:0000313" key="2">
    <source>
        <dbReference type="EMBL" id="PZP53148.1"/>
    </source>
</evidence>
<feature type="compositionally biased region" description="Acidic residues" evidence="1">
    <location>
        <begin position="44"/>
        <end position="54"/>
    </location>
</feature>
<proteinExistence type="predicted"/>
<accession>A0A2W5FCQ8</accession>
<reference evidence="2 3" key="1">
    <citation type="submission" date="2017-08" db="EMBL/GenBank/DDBJ databases">
        <title>Infants hospitalized years apart are colonized by the same room-sourced microbial strains.</title>
        <authorList>
            <person name="Brooks B."/>
            <person name="Olm M.R."/>
            <person name="Firek B.A."/>
            <person name="Baker R."/>
            <person name="Thomas B.C."/>
            <person name="Morowitz M.J."/>
            <person name="Banfield J.F."/>
        </authorList>
    </citation>
    <scope>NUCLEOTIDE SEQUENCE [LARGE SCALE GENOMIC DNA]</scope>
    <source>
        <strain evidence="2">S2_009_000_R2_73</strain>
    </source>
</reference>
<feature type="region of interest" description="Disordered" evidence="1">
    <location>
        <begin position="1"/>
        <end position="77"/>
    </location>
</feature>
<organism evidence="2 3">
    <name type="scientific">Agrobacterium fabrum</name>
    <dbReference type="NCBI Taxonomy" id="1176649"/>
    <lineage>
        <taxon>Bacteria</taxon>
        <taxon>Pseudomonadati</taxon>
        <taxon>Pseudomonadota</taxon>
        <taxon>Alphaproteobacteria</taxon>
        <taxon>Hyphomicrobiales</taxon>
        <taxon>Rhizobiaceae</taxon>
        <taxon>Rhizobium/Agrobacterium group</taxon>
        <taxon>Agrobacterium</taxon>
        <taxon>Agrobacterium tumefaciens complex</taxon>
    </lineage>
</organism>
<dbReference type="EMBL" id="QFOL01000026">
    <property type="protein sequence ID" value="PZP53148.1"/>
    <property type="molecule type" value="Genomic_DNA"/>
</dbReference>
<dbReference type="AlphaFoldDB" id="A0A2W5FCQ8"/>
<dbReference type="Proteomes" id="UP000249769">
    <property type="component" value="Unassembled WGS sequence"/>
</dbReference>